<evidence type="ECO:0000313" key="2">
    <source>
        <dbReference type="EMBL" id="GLY55434.1"/>
    </source>
</evidence>
<keyword evidence="1" id="KW-1133">Transmembrane helix</keyword>
<comment type="caution">
    <text evidence="2">The sequence shown here is derived from an EMBL/GenBank/DDBJ whole genome shotgun (WGS) entry which is preliminary data.</text>
</comment>
<dbReference type="AlphaFoldDB" id="A0AAV5P0L4"/>
<feature type="transmembrane region" description="Helical" evidence="1">
    <location>
        <begin position="81"/>
        <end position="100"/>
    </location>
</feature>
<feature type="transmembrane region" description="Helical" evidence="1">
    <location>
        <begin position="12"/>
        <end position="34"/>
    </location>
</feature>
<evidence type="ECO:0008006" key="4">
    <source>
        <dbReference type="Google" id="ProtNLM"/>
    </source>
</evidence>
<protein>
    <recommendedName>
        <fullName evidence="4">DUF1634 domain-containing protein</fullName>
    </recommendedName>
</protein>
<gene>
    <name evidence="2" type="ORF">Ccel01_00360</name>
</gene>
<sequence length="101" mass="10739">MRRRRDRAAVGALVAFLGLLLVAVPVYIAFIFGVDANRDTCVDAFGEPCRTAPKFFGVMVALLAAPPLLGLAIARPRETRAWVVATVGAALALFVVLLVTT</sequence>
<keyword evidence="1" id="KW-0812">Transmembrane</keyword>
<keyword evidence="1" id="KW-0472">Membrane</keyword>
<feature type="transmembrane region" description="Helical" evidence="1">
    <location>
        <begin position="54"/>
        <end position="74"/>
    </location>
</feature>
<evidence type="ECO:0000256" key="1">
    <source>
        <dbReference type="SAM" id="Phobius"/>
    </source>
</evidence>
<dbReference type="EMBL" id="BSTG01000001">
    <property type="protein sequence ID" value="GLY55434.1"/>
    <property type="molecule type" value="Genomic_DNA"/>
</dbReference>
<accession>A0AAV5P0L4</accession>
<proteinExistence type="predicted"/>
<organism evidence="2 3">
    <name type="scientific">Cellulosimicrobium cellulans</name>
    <name type="common">Arthrobacter luteus</name>
    <dbReference type="NCBI Taxonomy" id="1710"/>
    <lineage>
        <taxon>Bacteria</taxon>
        <taxon>Bacillati</taxon>
        <taxon>Actinomycetota</taxon>
        <taxon>Actinomycetes</taxon>
        <taxon>Micrococcales</taxon>
        <taxon>Promicromonosporaceae</taxon>
        <taxon>Cellulosimicrobium</taxon>
    </lineage>
</organism>
<name>A0AAV5P0L4_CELCE</name>
<dbReference type="Proteomes" id="UP001165168">
    <property type="component" value="Unassembled WGS sequence"/>
</dbReference>
<reference evidence="2" key="1">
    <citation type="submission" date="2023-03" db="EMBL/GenBank/DDBJ databases">
        <title>Cellulosimicrobium cellulans NBRC 103059.</title>
        <authorList>
            <person name="Ichikawa N."/>
            <person name="Sato H."/>
            <person name="Tonouchi N."/>
        </authorList>
    </citation>
    <scope>NUCLEOTIDE SEQUENCE</scope>
    <source>
        <strain evidence="2">NBRC 103059</strain>
    </source>
</reference>
<evidence type="ECO:0000313" key="3">
    <source>
        <dbReference type="Proteomes" id="UP001165168"/>
    </source>
</evidence>